<evidence type="ECO:0000256" key="5">
    <source>
        <dbReference type="ARBA" id="ARBA00022842"/>
    </source>
</evidence>
<evidence type="ECO:0000256" key="4">
    <source>
        <dbReference type="ARBA" id="ARBA00022801"/>
    </source>
</evidence>
<reference evidence="8 9" key="1">
    <citation type="submission" date="2018-12" db="EMBL/GenBank/DDBJ databases">
        <title>Complete genome of Nonlabens sp. MJ115.</title>
        <authorList>
            <person name="Choi H.S."/>
            <person name="Jung J."/>
        </authorList>
    </citation>
    <scope>NUCLEOTIDE SEQUENCE [LARGE SCALE GENOMIC DNA]</scope>
    <source>
        <strain evidence="8 9">MJ115</strain>
    </source>
</reference>
<dbReference type="Proteomes" id="UP000279600">
    <property type="component" value="Chromosome"/>
</dbReference>
<evidence type="ECO:0000256" key="6">
    <source>
        <dbReference type="ARBA" id="ARBA00023211"/>
    </source>
</evidence>
<dbReference type="PROSITE" id="PS51462">
    <property type="entry name" value="NUDIX"/>
    <property type="match status" value="1"/>
</dbReference>
<dbReference type="PANTHER" id="PTHR12992:SF11">
    <property type="entry name" value="MITOCHONDRIAL COENZYME A DIPHOSPHATASE NUDT8"/>
    <property type="match status" value="1"/>
</dbReference>
<dbReference type="CDD" id="cd03426">
    <property type="entry name" value="NUDIX_CoAse_Nudt7"/>
    <property type="match status" value="1"/>
</dbReference>
<name>A0A3S9N131_9FLAO</name>
<dbReference type="SUPFAM" id="SSF55811">
    <property type="entry name" value="Nudix"/>
    <property type="match status" value="1"/>
</dbReference>
<evidence type="ECO:0000313" key="8">
    <source>
        <dbReference type="EMBL" id="AZQ45201.1"/>
    </source>
</evidence>
<keyword evidence="9" id="KW-1185">Reference proteome</keyword>
<protein>
    <submittedName>
        <fullName evidence="8">CoA pyrophosphatase</fullName>
    </submittedName>
</protein>
<dbReference type="Pfam" id="PF00293">
    <property type="entry name" value="NUDIX"/>
    <property type="match status" value="1"/>
</dbReference>
<keyword evidence="4" id="KW-0378">Hydrolase</keyword>
<keyword evidence="6" id="KW-0464">Manganese</keyword>
<keyword evidence="5" id="KW-0460">Magnesium</keyword>
<evidence type="ECO:0000313" key="9">
    <source>
        <dbReference type="Proteomes" id="UP000279600"/>
    </source>
</evidence>
<dbReference type="KEGG" id="noj:EJ995_07370"/>
<dbReference type="GO" id="GO:0046872">
    <property type="term" value="F:metal ion binding"/>
    <property type="evidence" value="ECO:0007669"/>
    <property type="project" value="UniProtKB-KW"/>
</dbReference>
<keyword evidence="3" id="KW-0479">Metal-binding</keyword>
<dbReference type="EMBL" id="CP034549">
    <property type="protein sequence ID" value="AZQ45201.1"/>
    <property type="molecule type" value="Genomic_DNA"/>
</dbReference>
<comment type="cofactor">
    <cofactor evidence="1">
        <name>Mn(2+)</name>
        <dbReference type="ChEBI" id="CHEBI:29035"/>
    </cofactor>
</comment>
<dbReference type="InterPro" id="IPR015797">
    <property type="entry name" value="NUDIX_hydrolase-like_dom_sf"/>
</dbReference>
<evidence type="ECO:0000256" key="3">
    <source>
        <dbReference type="ARBA" id="ARBA00022723"/>
    </source>
</evidence>
<gene>
    <name evidence="8" type="ORF">EJ995_07370</name>
</gene>
<dbReference type="OrthoDB" id="9802805at2"/>
<evidence type="ECO:0000259" key="7">
    <source>
        <dbReference type="PROSITE" id="PS51462"/>
    </source>
</evidence>
<dbReference type="PANTHER" id="PTHR12992">
    <property type="entry name" value="NUDIX HYDROLASE"/>
    <property type="match status" value="1"/>
</dbReference>
<dbReference type="InterPro" id="IPR000086">
    <property type="entry name" value="NUDIX_hydrolase_dom"/>
</dbReference>
<dbReference type="AlphaFoldDB" id="A0A3S9N131"/>
<organism evidence="8 9">
    <name type="scientific">Nonlabens ponticola</name>
    <dbReference type="NCBI Taxonomy" id="2496866"/>
    <lineage>
        <taxon>Bacteria</taxon>
        <taxon>Pseudomonadati</taxon>
        <taxon>Bacteroidota</taxon>
        <taxon>Flavobacteriia</taxon>
        <taxon>Flavobacteriales</taxon>
        <taxon>Flavobacteriaceae</taxon>
        <taxon>Nonlabens</taxon>
    </lineage>
</organism>
<dbReference type="GO" id="GO:0010945">
    <property type="term" value="F:coenzyme A diphosphatase activity"/>
    <property type="evidence" value="ECO:0007669"/>
    <property type="project" value="InterPro"/>
</dbReference>
<dbReference type="InterPro" id="IPR045121">
    <property type="entry name" value="CoAse"/>
</dbReference>
<comment type="cofactor">
    <cofactor evidence="2">
        <name>Mg(2+)</name>
        <dbReference type="ChEBI" id="CHEBI:18420"/>
    </cofactor>
</comment>
<accession>A0A3S9N131</accession>
<sequence>MPLPGQEAQLSMAAMERLDELKLVAKKSKDAKQAATMMLLYPKNDESYFVLIERMISTGKHSGQIAFPGGRAEKGDKDFEYTALRETEEEIGIPISLQKVITAGTPLYIPPSNFMVRPYLGYLDHSPIFKLQATEVKSVIEVPLQQLMDEANVSSQILSTSYLSKVEVPCFLLQEQIVWGATAMMLSEFKAMFKQAGL</sequence>
<feature type="domain" description="Nudix hydrolase" evidence="7">
    <location>
        <begin position="31"/>
        <end position="165"/>
    </location>
</feature>
<evidence type="ECO:0000256" key="1">
    <source>
        <dbReference type="ARBA" id="ARBA00001936"/>
    </source>
</evidence>
<evidence type="ECO:0000256" key="2">
    <source>
        <dbReference type="ARBA" id="ARBA00001946"/>
    </source>
</evidence>
<proteinExistence type="predicted"/>
<dbReference type="Gene3D" id="3.90.79.10">
    <property type="entry name" value="Nucleoside Triphosphate Pyrophosphohydrolase"/>
    <property type="match status" value="1"/>
</dbReference>